<organism evidence="2 3">
    <name type="scientific">Parabacteroides segnis</name>
    <dbReference type="NCBI Taxonomy" id="2763058"/>
    <lineage>
        <taxon>Bacteria</taxon>
        <taxon>Pseudomonadati</taxon>
        <taxon>Bacteroidota</taxon>
        <taxon>Bacteroidia</taxon>
        <taxon>Bacteroidales</taxon>
        <taxon>Tannerellaceae</taxon>
        <taxon>Parabacteroides</taxon>
    </lineage>
</organism>
<gene>
    <name evidence="2" type="ORF">H8S77_13010</name>
</gene>
<comment type="caution">
    <text evidence="2">The sequence shown here is derived from an EMBL/GenBank/DDBJ whole genome shotgun (WGS) entry which is preliminary data.</text>
</comment>
<keyword evidence="3" id="KW-1185">Reference proteome</keyword>
<dbReference type="Proteomes" id="UP000644010">
    <property type="component" value="Unassembled WGS sequence"/>
</dbReference>
<name>A0ABR7E227_9BACT</name>
<proteinExistence type="predicted"/>
<protein>
    <recommendedName>
        <fullName evidence="1">DUF6808 domain-containing protein</fullName>
    </recommendedName>
</protein>
<evidence type="ECO:0000313" key="3">
    <source>
        <dbReference type="Proteomes" id="UP000644010"/>
    </source>
</evidence>
<evidence type="ECO:0000259" key="1">
    <source>
        <dbReference type="Pfam" id="PF20647"/>
    </source>
</evidence>
<evidence type="ECO:0000313" key="2">
    <source>
        <dbReference type="EMBL" id="MBC5643807.1"/>
    </source>
</evidence>
<dbReference type="Pfam" id="PF20647">
    <property type="entry name" value="DUF6808"/>
    <property type="match status" value="1"/>
</dbReference>
<feature type="domain" description="DUF6808" evidence="1">
    <location>
        <begin position="15"/>
        <end position="61"/>
    </location>
</feature>
<accession>A0ABR7E227</accession>
<sequence>MIINSRRGAQKSDEVRKEYVTQNYRAWVSGYNVALDSIDVFPKTVYITKKIPTRLWGLGCLSVMGQDDPDCRHMSKWGCITGFGNLI</sequence>
<reference evidence="2 3" key="1">
    <citation type="submission" date="2020-08" db="EMBL/GenBank/DDBJ databases">
        <title>Genome public.</title>
        <authorList>
            <person name="Liu C."/>
            <person name="Sun Q."/>
        </authorList>
    </citation>
    <scope>NUCLEOTIDE SEQUENCE [LARGE SCALE GENOMIC DNA]</scope>
    <source>
        <strain evidence="2 3">BX2</strain>
    </source>
</reference>
<dbReference type="InterPro" id="IPR049214">
    <property type="entry name" value="DUF6808"/>
</dbReference>
<dbReference type="EMBL" id="JACOOI010000013">
    <property type="protein sequence ID" value="MBC5643807.1"/>
    <property type="molecule type" value="Genomic_DNA"/>
</dbReference>